<dbReference type="GO" id="GO:0005198">
    <property type="term" value="F:structural molecule activity"/>
    <property type="evidence" value="ECO:0007669"/>
    <property type="project" value="InterPro"/>
</dbReference>
<evidence type="ECO:0000256" key="3">
    <source>
        <dbReference type="ARBA" id="ARBA00022475"/>
    </source>
</evidence>
<dbReference type="PRINTS" id="PR01077">
    <property type="entry name" value="CLAUDIN"/>
</dbReference>
<feature type="transmembrane region" description="Helical" evidence="8">
    <location>
        <begin position="81"/>
        <end position="104"/>
    </location>
</feature>
<dbReference type="Pfam" id="PF00822">
    <property type="entry name" value="PMP22_Claudin"/>
    <property type="match status" value="1"/>
</dbReference>
<accession>A0AAJ7U8X9</accession>
<evidence type="ECO:0000256" key="4">
    <source>
        <dbReference type="ARBA" id="ARBA00022692"/>
    </source>
</evidence>
<dbReference type="AlphaFoldDB" id="A0AAJ7U8X9"/>
<dbReference type="InterPro" id="IPR017974">
    <property type="entry name" value="Claudin_CS"/>
</dbReference>
<dbReference type="PANTHER" id="PTHR12002">
    <property type="entry name" value="CLAUDIN"/>
    <property type="match status" value="1"/>
</dbReference>
<keyword evidence="5 8" id="KW-0965">Cell junction</keyword>
<dbReference type="GO" id="GO:0005923">
    <property type="term" value="C:bicellular tight junction"/>
    <property type="evidence" value="ECO:0007669"/>
    <property type="project" value="UniProtKB-SubCell"/>
</dbReference>
<keyword evidence="6 8" id="KW-1133">Transmembrane helix</keyword>
<comment type="similarity">
    <text evidence="1 8">Belongs to the claudin family.</text>
</comment>
<comment type="subcellular location">
    <subcellularLocation>
        <location evidence="8">Cell junction</location>
        <location evidence="8">Tight junction</location>
    </subcellularLocation>
    <subcellularLocation>
        <location evidence="8">Cell membrane</location>
        <topology evidence="8">Multi-pass membrane protein</topology>
    </subcellularLocation>
</comment>
<evidence type="ECO:0000256" key="6">
    <source>
        <dbReference type="ARBA" id="ARBA00022989"/>
    </source>
</evidence>
<dbReference type="PROSITE" id="PS01346">
    <property type="entry name" value="CLAUDIN"/>
    <property type="match status" value="1"/>
</dbReference>
<evidence type="ECO:0000313" key="9">
    <source>
        <dbReference type="Proteomes" id="UP001318040"/>
    </source>
</evidence>
<dbReference type="Proteomes" id="UP001318040">
    <property type="component" value="Chromosome 55"/>
</dbReference>
<keyword evidence="7 8" id="KW-0472">Membrane</keyword>
<sequence length="227" mass="24823">MSGTCLQVLGTIIACLGWVGATVATTMNEWRVTSRASSVITATWVFQGLWMNCAGNALGAVHCRPHLTVFKLENYVQACRAFMITSVFLGCLAMICSPFGMACIRISFVSDKAKRNITFITGFICILQGLLIVSAVSWYAYRVTVEYYDPTIIGAKYELGTALFIGWASALLTLTGGTIIVCSGVGRSYKQPRIALSNPHTSPMLPRTFKRQPSELSAKNYKANMYV</sequence>
<keyword evidence="2 8" id="KW-0796">Tight junction</keyword>
<feature type="transmembrane region" description="Helical" evidence="8">
    <location>
        <begin position="161"/>
        <end position="185"/>
    </location>
</feature>
<keyword evidence="4 8" id="KW-0812">Transmembrane</keyword>
<keyword evidence="9" id="KW-1185">Reference proteome</keyword>
<organism evidence="9 10">
    <name type="scientific">Petromyzon marinus</name>
    <name type="common">Sea lamprey</name>
    <dbReference type="NCBI Taxonomy" id="7757"/>
    <lineage>
        <taxon>Eukaryota</taxon>
        <taxon>Metazoa</taxon>
        <taxon>Chordata</taxon>
        <taxon>Craniata</taxon>
        <taxon>Vertebrata</taxon>
        <taxon>Cyclostomata</taxon>
        <taxon>Hyperoartia</taxon>
        <taxon>Petromyzontiformes</taxon>
        <taxon>Petromyzontidae</taxon>
        <taxon>Petromyzon</taxon>
    </lineage>
</organism>
<dbReference type="GO" id="GO:0005886">
    <property type="term" value="C:plasma membrane"/>
    <property type="evidence" value="ECO:0007669"/>
    <property type="project" value="UniProtKB-SubCell"/>
</dbReference>
<evidence type="ECO:0000256" key="1">
    <source>
        <dbReference type="ARBA" id="ARBA00008295"/>
    </source>
</evidence>
<evidence type="ECO:0000256" key="7">
    <source>
        <dbReference type="ARBA" id="ARBA00023136"/>
    </source>
</evidence>
<reference evidence="10" key="1">
    <citation type="submission" date="2025-08" db="UniProtKB">
        <authorList>
            <consortium name="RefSeq"/>
        </authorList>
    </citation>
    <scope>IDENTIFICATION</scope>
    <source>
        <tissue evidence="10">Sperm</tissue>
    </source>
</reference>
<protein>
    <recommendedName>
        <fullName evidence="8">Claudin</fullName>
    </recommendedName>
</protein>
<dbReference type="Gene3D" id="1.20.140.150">
    <property type="match status" value="1"/>
</dbReference>
<keyword evidence="3 8" id="KW-1003">Cell membrane</keyword>
<comment type="function">
    <text evidence="8">Claudins function as major constituents of the tight junction complexes that regulate the permeability of epithelia.</text>
</comment>
<evidence type="ECO:0000256" key="8">
    <source>
        <dbReference type="RuleBase" id="RU060637"/>
    </source>
</evidence>
<name>A0AAJ7U8X9_PETMA</name>
<evidence type="ECO:0000313" key="10">
    <source>
        <dbReference type="RefSeq" id="XP_032830850.1"/>
    </source>
</evidence>
<dbReference type="KEGG" id="pmrn:116954443"/>
<gene>
    <name evidence="10" type="primary">LOC116954443</name>
</gene>
<dbReference type="InterPro" id="IPR006187">
    <property type="entry name" value="Claudin"/>
</dbReference>
<dbReference type="RefSeq" id="XP_032830850.1">
    <property type="nucleotide sequence ID" value="XM_032974959.1"/>
</dbReference>
<evidence type="ECO:0000256" key="5">
    <source>
        <dbReference type="ARBA" id="ARBA00022949"/>
    </source>
</evidence>
<feature type="transmembrane region" description="Helical" evidence="8">
    <location>
        <begin position="6"/>
        <end position="27"/>
    </location>
</feature>
<proteinExistence type="inferred from homology"/>
<feature type="transmembrane region" description="Helical" evidence="8">
    <location>
        <begin position="116"/>
        <end position="141"/>
    </location>
</feature>
<evidence type="ECO:0000256" key="2">
    <source>
        <dbReference type="ARBA" id="ARBA00022427"/>
    </source>
</evidence>
<dbReference type="InterPro" id="IPR004031">
    <property type="entry name" value="PMP22/EMP/MP20/Claudin"/>
</dbReference>